<protein>
    <submittedName>
        <fullName evidence="7">Vps35p</fullName>
    </submittedName>
</protein>
<dbReference type="GO" id="GO:0005770">
    <property type="term" value="C:late endosome"/>
    <property type="evidence" value="ECO:0007669"/>
    <property type="project" value="TreeGrafter"/>
</dbReference>
<dbReference type="Pfam" id="PF03635">
    <property type="entry name" value="Vps35"/>
    <property type="match status" value="1"/>
</dbReference>
<dbReference type="GO" id="GO:0030906">
    <property type="term" value="C:retromer, cargo-selective complex"/>
    <property type="evidence" value="ECO:0007669"/>
    <property type="project" value="InterPro"/>
</dbReference>
<reference evidence="7 8" key="1">
    <citation type="submission" date="2017-10" db="EMBL/GenBank/DDBJ databases">
        <title>A novel species of cold-tolerant Malassezia isolated from bats.</title>
        <authorList>
            <person name="Lorch J.M."/>
            <person name="Palmer J.M."/>
            <person name="Vanderwolf K.J."/>
            <person name="Schmidt K.Z."/>
            <person name="Verant M.L."/>
            <person name="Weller T.J."/>
            <person name="Blehert D.S."/>
        </authorList>
    </citation>
    <scope>NUCLEOTIDE SEQUENCE [LARGE SCALE GENOMIC DNA]</scope>
    <source>
        <strain evidence="7 8">NWHC:44797-103</strain>
    </source>
</reference>
<dbReference type="Gene3D" id="1.25.40.660">
    <property type="entry name" value="Vacuolar protein sorting-associated protein 35, helical subcomplex Vps35-C"/>
    <property type="match status" value="1"/>
</dbReference>
<evidence type="ECO:0000256" key="2">
    <source>
        <dbReference type="ARBA" id="ARBA00006536"/>
    </source>
</evidence>
<feature type="compositionally biased region" description="Basic and acidic residues" evidence="6">
    <location>
        <begin position="462"/>
        <end position="492"/>
    </location>
</feature>
<dbReference type="InterPro" id="IPR005378">
    <property type="entry name" value="Vps35"/>
</dbReference>
<keyword evidence="4" id="KW-0653">Protein transport</keyword>
<dbReference type="PANTHER" id="PTHR11099">
    <property type="entry name" value="VACUOLAR SORTING PROTEIN 35"/>
    <property type="match status" value="1"/>
</dbReference>
<dbReference type="Proteomes" id="UP000232875">
    <property type="component" value="Unassembled WGS sequence"/>
</dbReference>
<accession>A0A2N1JFR7</accession>
<evidence type="ECO:0000256" key="4">
    <source>
        <dbReference type="ARBA" id="ARBA00022927"/>
    </source>
</evidence>
<comment type="subcellular location">
    <subcellularLocation>
        <location evidence="1">Membrane</location>
        <topology evidence="1">Peripheral membrane protein</topology>
    </subcellularLocation>
</comment>
<keyword evidence="5" id="KW-0472">Membrane</keyword>
<comment type="similarity">
    <text evidence="2">Belongs to the VPS35 family.</text>
</comment>
<dbReference type="GO" id="GO:0042147">
    <property type="term" value="P:retrograde transport, endosome to Golgi"/>
    <property type="evidence" value="ECO:0007669"/>
    <property type="project" value="InterPro"/>
</dbReference>
<dbReference type="PANTHER" id="PTHR11099:SF0">
    <property type="entry name" value="VACUOLAR PROTEIN SORTING-ASSOCIATED PROTEIN 35"/>
    <property type="match status" value="1"/>
</dbReference>
<feature type="compositionally biased region" description="Polar residues" evidence="6">
    <location>
        <begin position="37"/>
        <end position="46"/>
    </location>
</feature>
<sequence length="1095" mass="122417">MESGCDRVGEDASTAALHLAQSDVDSEFGSYRGRRPNLNTKPSAISSPDACGDPAFADLSAPILHILSRGDLENSILSRPMHMDESTKTLTEALSVVKVQRVQLKRFLDTDRVMDALKCASTMLNELRASTLSPKHYYELYMAIFDALRHLSIYLHDAHSNGKHHLADLYELVQYCGNIVPRLYLMITVGGVYMSVPDAPVKEIMRDMIEMSRGIQHPTRGLFLRHYLSGATRDHLPSSTEPGPAGDLDDSIGFVLGNFVEMNKLWVRQQHLGHSRERERREMERRELRILVGTNLVRLSQLEGVSLDVYSSVILPRVLEQVVSCKDMIAQEHLMEVIVQVFLDEFHLHTLPQLLAACARLHPKVNVKQIVISLISRLAAYAAREAENESPEEIRRQEEEGARRLAIKTHEMQRTLPMPAHTVWQEIDAEQGRPKDRWTLFAEELGKVVPASVHGSIWHDMPPVKREEKGKDDAKQESAKQGDNHAVHRNADQETVSSAEKPEKDTEAQDQETVSSAEKPEKDTEAQDQETVSSATTAHRDTAPNADSAPQPDAPPSDTSRKFCGIPETVPLFEVFWDQILLLLNARADLTLADLAALLFALLDLCLHCYPDRLEYVDQILGFAHTKFAESSQASDRPAANSAHAQTLLLAPVNAYKNPLTLLVIPNFHVLWAEQPPLARRAVAQAIVQSMLQRHTRITTPEDAVGILELCASLIEEPEPQPSASESSSGQGIQQDFYPSAAIDELADRQGMLARVMHLFQAQEPEAQLRLLYIARHYLARGGDGIRYTFPALISAAIRLARKFRAYKEYDPQWDAHTATLFHFVHQLIAKLHRQVDAPELCVRFFLLAAEAADECGFEELAYEYYIQSFTLYEESISDSRSQLHAIGLIVSALFKTRIFCRENYDALTTRAAQYCSKLLKRPHQAAAVMMASHLWWQLPEAKGTVAKHALVHDGSRVIECLQKTLRIASGCMNENTTVEIFCHALNKYLYYFEQGVAEVTAEYIHSLIDLITKALLSLRENARSGASWGPDVYDSPASLDAIQQHFVSHLEYVRDKKQAVLGALAADDNVEVGGADWAGIEVHAPLRKLAAGSS</sequence>
<proteinExistence type="inferred from homology"/>
<feature type="region of interest" description="Disordered" evidence="6">
    <location>
        <begin position="27"/>
        <end position="46"/>
    </location>
</feature>
<dbReference type="GO" id="GO:0005829">
    <property type="term" value="C:cytosol"/>
    <property type="evidence" value="ECO:0007669"/>
    <property type="project" value="GOC"/>
</dbReference>
<dbReference type="InterPro" id="IPR042491">
    <property type="entry name" value="Vps35_C"/>
</dbReference>
<keyword evidence="8" id="KW-1185">Reference proteome</keyword>
<dbReference type="EMBL" id="KZ454987">
    <property type="protein sequence ID" value="PKI85391.1"/>
    <property type="molecule type" value="Genomic_DNA"/>
</dbReference>
<evidence type="ECO:0000256" key="5">
    <source>
        <dbReference type="ARBA" id="ARBA00023136"/>
    </source>
</evidence>
<organism evidence="7 8">
    <name type="scientific">Malassezia vespertilionis</name>
    <dbReference type="NCBI Taxonomy" id="2020962"/>
    <lineage>
        <taxon>Eukaryota</taxon>
        <taxon>Fungi</taxon>
        <taxon>Dikarya</taxon>
        <taxon>Basidiomycota</taxon>
        <taxon>Ustilaginomycotina</taxon>
        <taxon>Malasseziomycetes</taxon>
        <taxon>Malasseziales</taxon>
        <taxon>Malasseziaceae</taxon>
        <taxon>Malassezia</taxon>
    </lineage>
</organism>
<dbReference type="AlphaFoldDB" id="A0A2N1JFR7"/>
<evidence type="ECO:0000256" key="6">
    <source>
        <dbReference type="SAM" id="MobiDB-lite"/>
    </source>
</evidence>
<dbReference type="STRING" id="2020962.A0A2N1JFR7"/>
<evidence type="ECO:0000256" key="3">
    <source>
        <dbReference type="ARBA" id="ARBA00022448"/>
    </source>
</evidence>
<dbReference type="OrthoDB" id="10258141at2759"/>
<name>A0A2N1JFR7_9BASI</name>
<evidence type="ECO:0000313" key="8">
    <source>
        <dbReference type="Proteomes" id="UP000232875"/>
    </source>
</evidence>
<feature type="region of interest" description="Disordered" evidence="6">
    <location>
        <begin position="454"/>
        <end position="562"/>
    </location>
</feature>
<dbReference type="GO" id="GO:0006886">
    <property type="term" value="P:intracellular protein transport"/>
    <property type="evidence" value="ECO:0007669"/>
    <property type="project" value="TreeGrafter"/>
</dbReference>
<gene>
    <name evidence="7" type="primary">VPS35</name>
    <name evidence="7" type="ORF">MVES_000231</name>
</gene>
<evidence type="ECO:0000313" key="7">
    <source>
        <dbReference type="EMBL" id="PKI85391.1"/>
    </source>
</evidence>
<keyword evidence="3" id="KW-0813">Transport</keyword>
<evidence type="ECO:0000256" key="1">
    <source>
        <dbReference type="ARBA" id="ARBA00004170"/>
    </source>
</evidence>